<dbReference type="SUPFAM" id="SSF69318">
    <property type="entry name" value="Integrin alpha N-terminal domain"/>
    <property type="match status" value="2"/>
</dbReference>
<comment type="caution">
    <text evidence="2">The sequence shown here is derived from an EMBL/GenBank/DDBJ whole genome shotgun (WGS) entry which is preliminary data.</text>
</comment>
<accession>A0AAP2DRZ3</accession>
<evidence type="ECO:0000313" key="2">
    <source>
        <dbReference type="EMBL" id="MBT1699912.1"/>
    </source>
</evidence>
<evidence type="ECO:0000256" key="1">
    <source>
        <dbReference type="SAM" id="SignalP"/>
    </source>
</evidence>
<evidence type="ECO:0000313" key="3">
    <source>
        <dbReference type="Proteomes" id="UP001319200"/>
    </source>
</evidence>
<proteinExistence type="predicted"/>
<dbReference type="Pfam" id="PF13585">
    <property type="entry name" value="CHU_C"/>
    <property type="match status" value="1"/>
</dbReference>
<keyword evidence="1" id="KW-0732">Signal</keyword>
<feature type="chain" id="PRO_5043034072" evidence="1">
    <location>
        <begin position="21"/>
        <end position="2098"/>
    </location>
</feature>
<protein>
    <submittedName>
        <fullName evidence="2">Gliding motility-associated C-terminal domain-containing protein</fullName>
    </submittedName>
</protein>
<feature type="signal peptide" evidence="1">
    <location>
        <begin position="1"/>
        <end position="20"/>
    </location>
</feature>
<dbReference type="InterPro" id="IPR028994">
    <property type="entry name" value="Integrin_alpha_N"/>
</dbReference>
<organism evidence="2 3">
    <name type="scientific">Chryseosolibacter histidini</name>
    <dbReference type="NCBI Taxonomy" id="2782349"/>
    <lineage>
        <taxon>Bacteria</taxon>
        <taxon>Pseudomonadati</taxon>
        <taxon>Bacteroidota</taxon>
        <taxon>Cytophagia</taxon>
        <taxon>Cytophagales</taxon>
        <taxon>Chryseotaleaceae</taxon>
        <taxon>Chryseosolibacter</taxon>
    </lineage>
</organism>
<dbReference type="Proteomes" id="UP001319200">
    <property type="component" value="Unassembled WGS sequence"/>
</dbReference>
<dbReference type="EMBL" id="JAHESF010000031">
    <property type="protein sequence ID" value="MBT1699912.1"/>
    <property type="molecule type" value="Genomic_DNA"/>
</dbReference>
<gene>
    <name evidence="2" type="ORF">KK083_23700</name>
</gene>
<sequence>MKRLAVLLMLCLTAFTSLKAQEVCNNGRDDDGDGFIDCYDRDCSVSTFCKDFYLGEDAQCEVTPPAFPQFTMALDFASPNETTNHLSRMAIGDLNRDGKPEIITMNRYTDRLFILNGTDGSIQQQATVDFEPQWEIAIANIDNDNCGEIFFYGIEDPPGDNNSTFHFYAYDCSLNLIWRSEPLRGEPVNYGLADFDGDGKVELYVKDAIYDAHTGTRIVKSTASSWSKTNGGPVAVDMEGDDKLELVVGCAIYSVDLGNRTLDNGSLTLLKKRNDYFIRNEFNATSVADYNQDGSLDVLASGSTGAHGDNTTIFFWDVKNDTIATYSDPIPGNFTIYACPTQTGEYYKNGWQNGTGRINIADLDGDGKLNISYVSGKFLYALNERLEPMSWSPKTVNEETSGYTGCTLFDFNGDGKSEIVYRDERFLYIINGTTGTVYNQQACVSRTNREYPIVADVDADGSTELCVTCGFDDDDAIANFCNLGYSRYSHVRVFRSASDPWVPARRVWNQHGYFNVNVNDDLTIPIKQQKHHLVFSTGNCTVGPNRPLNGFLNQAPFLNIDGCPTYKSPDLAFVNNSLTVNPPTCPGQNFTISFQVQNTGDMSLSGSVPITFYNGNPMAAGGIKLNTIMVPLNLGVDAIHTITNATVNGPGGPFTLYIVLNDAGTKVPPITLPNTDFLECDYSDNVISTPVNPIPVAITALKVADNIKCTGSTSPDNGAVRAFIPVAGGGENTTSYNFYWSDGAVAKPIPADHTGASVNGLAEGTYTVFAIHKTANCSSASASVTVGRVDRNIQAKIVLENPYDNCKNPNAKLRAIVNDTDNDGIGEPVGLFTFAWYEGQGTITDPQISVSHIATSLKPKTYTVIVTEKATGCRTIASYDVIDNSIKPVVTASAVSITCASGNTGSASATVNNVVTGYKFDWYNGSNVKPAPDFTGDNYTNLGGGSYTVVATHNSSQCESTPVTVTVNQSAPVTVSVTGSTNQTSCDPARPNGAASANVGGNTLGYAFEWFRGQNTLAANRISSSANATGLAAGIYTVKATLVSTGCSDTEQVTIANAVVTPSLIVGAVANQMNCTTPDGSVTVNVSLDSPSDYTFSWFNGTVADATPDYPDTDHVLDGLTAGTYTVRAVHKTKHCTTAPITATVTDVTPVTTIVQNSVPKLPTDCNANDGELEVKVSAAGNTLGFTIEWFRNADTTPFATETGVTISKQVQLTSALYTIRATNLNTGCSVTEAFELPFASAQSLTLVSANPATTCSPKNEGDLTVQLEPTDAVIPGPPPISFSVGDYIVNFYAGRGTSGTLIESRPGAAGILNGDGTANYTLSGLMPGFYTIVAVENNPLLGNCPSVPLIVEIKHDVTYPVIATTLVDANMNCTGTTGSGRIELNIDGVAPESDYDYAWHEGADATSPLLGTGTGGSTANGGAVASGLPAGLFTVEVTNRATQCPSVATIQILNNPPVISIPAASIAITDVTFCDLMNGGAASVSNISEGTGTVPVTSYTFAWYDASQNILPNAGAPNTTSSINGLTAGTYYVMATKNAGTAGLNCASAMVAFEIADKTKGTINVVLTGFTKPTRCLKPANVQGQLVVNAYGGVAGTTYSYNWYAGTSASGPVQFAGPAFTGISIPAGQTSITYTVEAINNLNHCTIRETYTLPLEVAPVNITASAAPVTFCSADDGAVFATVTSGSSFDYTYSWDIGNTVTVPGDYTGKGVNNLAIGNYTVVAVDNLDSFCQSPVVTVTIDDGRIYPVVSATALAPLTLCDPARPDGVARATVNGDIVNYDFDWYLGNPPAGTPLFSGAEAGNLAATTYTVAATHIVTGCSSTATVAIDKATVPIPIPQVELISNVTSCAADNGALAASVNGNTGDFIFHWYPTDPGTPADTTSARYKGEIYSNLSEGRYYVSATSRLTGCISGPANGDIIEAPVYPDFDFRATAATCGQENGFLAIYMLNDTDIASVIWTGNGITVAEPSIQDIPAGYYSVTVTSVLGCATTKDIEVKTEIRPFNGVSRNIDSKNDIFLISCIDEFPNNLVKIFNRAGTLVYEATGYDNIETYFDGKSNKGLSLMGNNLPDGTYFYIIDKRDGSKPMAGYLEVVN</sequence>
<dbReference type="RefSeq" id="WP_254168161.1">
    <property type="nucleotide sequence ID" value="NZ_JAHESF010000031.1"/>
</dbReference>
<keyword evidence="3" id="KW-1185">Reference proteome</keyword>
<reference evidence="2 3" key="1">
    <citation type="submission" date="2021-05" db="EMBL/GenBank/DDBJ databases">
        <title>A Polyphasic approach of four new species of the genus Ohtaekwangia: Ohtaekwangia histidinii sp. nov., Ohtaekwangia cretensis sp. nov., Ohtaekwangia indiensis sp. nov., Ohtaekwangia reichenbachii sp. nov. from diverse environment.</title>
        <authorList>
            <person name="Octaviana S."/>
        </authorList>
    </citation>
    <scope>NUCLEOTIDE SEQUENCE [LARGE SCALE GENOMIC DNA]</scope>
    <source>
        <strain evidence="2 3">PWU4</strain>
    </source>
</reference>
<name>A0AAP2DRZ3_9BACT</name>